<dbReference type="EC" id="2.4.-.-" evidence="3"/>
<feature type="domain" description="Glycosyltransferase 2-like" evidence="2">
    <location>
        <begin position="21"/>
        <end position="133"/>
    </location>
</feature>
<dbReference type="Pfam" id="PF00535">
    <property type="entry name" value="Glycos_transf_2"/>
    <property type="match status" value="1"/>
</dbReference>
<evidence type="ECO:0000256" key="1">
    <source>
        <dbReference type="SAM" id="Phobius"/>
    </source>
</evidence>
<reference evidence="3 4" key="1">
    <citation type="submission" date="2022-04" db="EMBL/GenBank/DDBJ databases">
        <title>Paracoccus sp. YLB-12 draft genome sequence.</title>
        <authorList>
            <person name="Yu L."/>
        </authorList>
    </citation>
    <scope>NUCLEOTIDE SEQUENCE [LARGE SCALE GENOMIC DNA]</scope>
    <source>
        <strain evidence="3 4">YLB-12</strain>
    </source>
</reference>
<gene>
    <name evidence="3" type="ORF">MU516_03540</name>
</gene>
<dbReference type="EMBL" id="JANAVZ010000002">
    <property type="protein sequence ID" value="MCT4331941.1"/>
    <property type="molecule type" value="Genomic_DNA"/>
</dbReference>
<dbReference type="RefSeq" id="WP_260275820.1">
    <property type="nucleotide sequence ID" value="NZ_JANAVZ010000002.1"/>
</dbReference>
<accession>A0ABT2K6A2</accession>
<keyword evidence="3" id="KW-0808">Transferase</keyword>
<protein>
    <submittedName>
        <fullName evidence="3">Glycosyltransferase</fullName>
        <ecNumber evidence="3">2.4.-.-</ecNumber>
    </submittedName>
</protein>
<dbReference type="SUPFAM" id="SSF53448">
    <property type="entry name" value="Nucleotide-diphospho-sugar transferases"/>
    <property type="match status" value="1"/>
</dbReference>
<dbReference type="CDD" id="cd00761">
    <property type="entry name" value="Glyco_tranf_GTA_type"/>
    <property type="match status" value="1"/>
</dbReference>
<evidence type="ECO:0000313" key="4">
    <source>
        <dbReference type="Proteomes" id="UP001320702"/>
    </source>
</evidence>
<organism evidence="3 4">
    <name type="scientific">Paracoccus maritimus</name>
    <dbReference type="NCBI Taxonomy" id="2933292"/>
    <lineage>
        <taxon>Bacteria</taxon>
        <taxon>Pseudomonadati</taxon>
        <taxon>Pseudomonadota</taxon>
        <taxon>Alphaproteobacteria</taxon>
        <taxon>Rhodobacterales</taxon>
        <taxon>Paracoccaceae</taxon>
        <taxon>Paracoccus</taxon>
    </lineage>
</organism>
<keyword evidence="1" id="KW-1133">Transmembrane helix</keyword>
<dbReference type="GO" id="GO:0016757">
    <property type="term" value="F:glycosyltransferase activity"/>
    <property type="evidence" value="ECO:0007669"/>
    <property type="project" value="UniProtKB-KW"/>
</dbReference>
<keyword evidence="1" id="KW-0472">Membrane</keyword>
<sequence>MDRKQAQDENGVVDAVAIGRNEGSRLVECLASLRRAGVRRIVYVDSGSTDGSVVAAEAAGALVVALDMTRPFTAARARNAGFAALLEQETPPDYVHFIDGDCVLQPDWLPLAQAYLHDHPQTVVVCGRRRERHPQGSVFNRLCDDEWDTPVGDALACGGDALMRRTALQQVGGYREDLIAGEEPELCLRLRKAGGTIRRLDAEMTLHDAAMTRFSQWWRRTRRAGHAFAEGAALHGGSDERHWVAETRRAILWGAALPLLILIIFALSPGLALLLLLAYPAQILRLAARRGISARASWEAATFMVLGKFAEAQGILSYWLNRVRGRRGGLIEYK</sequence>
<evidence type="ECO:0000313" key="3">
    <source>
        <dbReference type="EMBL" id="MCT4331941.1"/>
    </source>
</evidence>
<dbReference type="InterPro" id="IPR029044">
    <property type="entry name" value="Nucleotide-diphossugar_trans"/>
</dbReference>
<feature type="transmembrane region" description="Helical" evidence="1">
    <location>
        <begin position="251"/>
        <end position="279"/>
    </location>
</feature>
<comment type="caution">
    <text evidence="3">The sequence shown here is derived from an EMBL/GenBank/DDBJ whole genome shotgun (WGS) entry which is preliminary data.</text>
</comment>
<dbReference type="InterPro" id="IPR001173">
    <property type="entry name" value="Glyco_trans_2-like"/>
</dbReference>
<keyword evidence="4" id="KW-1185">Reference proteome</keyword>
<keyword evidence="1" id="KW-0812">Transmembrane</keyword>
<dbReference type="Gene3D" id="3.90.550.10">
    <property type="entry name" value="Spore Coat Polysaccharide Biosynthesis Protein SpsA, Chain A"/>
    <property type="match status" value="1"/>
</dbReference>
<proteinExistence type="predicted"/>
<name>A0ABT2K6A2_9RHOB</name>
<dbReference type="Proteomes" id="UP001320702">
    <property type="component" value="Unassembled WGS sequence"/>
</dbReference>
<dbReference type="PANTHER" id="PTHR43646:SF6">
    <property type="entry name" value="PRE-MYCOFACTOCIN GLYCOSYLTRANSFERASE"/>
    <property type="match status" value="1"/>
</dbReference>
<evidence type="ECO:0000259" key="2">
    <source>
        <dbReference type="Pfam" id="PF00535"/>
    </source>
</evidence>
<dbReference type="PANTHER" id="PTHR43646">
    <property type="entry name" value="GLYCOSYLTRANSFERASE"/>
    <property type="match status" value="1"/>
</dbReference>
<keyword evidence="3" id="KW-0328">Glycosyltransferase</keyword>